<name>A0ABR2YF90_9CHLO</name>
<dbReference type="PANTHER" id="PTHR23084">
    <property type="entry name" value="PHOSPHATIDYLINOSITOL-4-PHOSPHATE 5-KINASE RELATED"/>
    <property type="match status" value="1"/>
</dbReference>
<evidence type="ECO:0000256" key="2">
    <source>
        <dbReference type="PROSITE-ProRule" id="PRU00087"/>
    </source>
</evidence>
<dbReference type="SUPFAM" id="SSF82185">
    <property type="entry name" value="Histone H3 K4-specific methyltransferase SET7/9 N-terminal domain"/>
    <property type="match status" value="2"/>
</dbReference>
<evidence type="ECO:0000313" key="4">
    <source>
        <dbReference type="EMBL" id="KAK9904172.1"/>
    </source>
</evidence>
<dbReference type="EMBL" id="JALJOT010000013">
    <property type="protein sequence ID" value="KAK9904172.1"/>
    <property type="molecule type" value="Genomic_DNA"/>
</dbReference>
<evidence type="ECO:0000313" key="5">
    <source>
        <dbReference type="Proteomes" id="UP001491310"/>
    </source>
</evidence>
<dbReference type="SUPFAM" id="SSF81296">
    <property type="entry name" value="E set domains"/>
    <property type="match status" value="2"/>
</dbReference>
<dbReference type="Gene3D" id="2.20.110.10">
    <property type="entry name" value="Histone H3 K4-specific methyltransferase SET7/9 N-terminal domain"/>
    <property type="match status" value="4"/>
</dbReference>
<gene>
    <name evidence="4" type="ORF">WJX75_005923</name>
</gene>
<comment type="caution">
    <text evidence="4">The sequence shown here is derived from an EMBL/GenBank/DDBJ whole genome shotgun (WGS) entry which is preliminary data.</text>
</comment>
<reference evidence="4 5" key="1">
    <citation type="journal article" date="2024" name="Nat. Commun.">
        <title>Phylogenomics reveals the evolutionary origins of lichenization in chlorophyte algae.</title>
        <authorList>
            <person name="Puginier C."/>
            <person name="Libourel C."/>
            <person name="Otte J."/>
            <person name="Skaloud P."/>
            <person name="Haon M."/>
            <person name="Grisel S."/>
            <person name="Petersen M."/>
            <person name="Berrin J.G."/>
            <person name="Delaux P.M."/>
            <person name="Dal Grande F."/>
            <person name="Keller J."/>
        </authorList>
    </citation>
    <scope>NUCLEOTIDE SEQUENCE [LARGE SCALE GENOMIC DNA]</scope>
    <source>
        <strain evidence="4 5">SAG 216-7</strain>
    </source>
</reference>
<dbReference type="InterPro" id="IPR013783">
    <property type="entry name" value="Ig-like_fold"/>
</dbReference>
<dbReference type="InterPro" id="IPR014756">
    <property type="entry name" value="Ig_E-set"/>
</dbReference>
<dbReference type="InterPro" id="IPR017868">
    <property type="entry name" value="Filamin/ABP280_repeat-like"/>
</dbReference>
<sequence>MAIDMRVGLSGTCGMGRGTGHARYENGGVYKGEFRREQRCGWGHHTFPTGDQYEGEWLADKIHGQGRHTFLDGSYFEGHWANGERIKGKFVCGDGNTEYTGQWRGDVRHGHGVLFQKGLLKYTGEWANDIQEGRGMCQWADGTEYKGTWKEGVRHGRGIFTRPDGYVYDGEWRDDSQHGQGSCRFDDGSRYEGSWEKGQRSGEGKCRFANGDIYAGLWSADAQSGKGTCAYENGDKYTGEWVNGQRQGYGICKFADGSKFKGEWEGNAWVQSLAHRGHTKAKGPGLSRAHAGSPATFTILAKDELRNRRLCGGDVFAVHLTGPNSIEGSVMDNDDGTYTVTYTATLAGQYQLSITMDDGDVADSPYPTRVLPGRPSARHCTVTGDGRRSATVGQPAQFIVEARDEFGNSCDSVDPEEHLPLEVMVKLAAVELPVMVEAQEDGCYTCSYQPISPGYHRLEILCNGLPLRGSPFSVKVEAGTDTVQVLAHVFGPIEDQVKKWEIIAAKEYQFDGLADGWDSDVEEEETPEQKYIKAHPDVPVVENMEDMWKVSKLQRERKRREGQAAALREARAVKAEHAERAAAAASTVDPPQTGQRATSGQGRAEVSGQIGAKLNYTEQEVVQVEECMPASVAPPWQPAEAGASLNDLD</sequence>
<evidence type="ECO:0000256" key="3">
    <source>
        <dbReference type="SAM" id="MobiDB-lite"/>
    </source>
</evidence>
<dbReference type="InterPro" id="IPR001298">
    <property type="entry name" value="Filamin/ABP280_rpt"/>
</dbReference>
<protein>
    <recommendedName>
        <fullName evidence="6">Histone H3 K4-specific methyltransferase SET7/9 N-terminal domain-containing protein</fullName>
    </recommendedName>
</protein>
<dbReference type="SMART" id="SM00698">
    <property type="entry name" value="MORN"/>
    <property type="match status" value="9"/>
</dbReference>
<keyword evidence="1" id="KW-0677">Repeat</keyword>
<evidence type="ECO:0000256" key="1">
    <source>
        <dbReference type="ARBA" id="ARBA00022737"/>
    </source>
</evidence>
<dbReference type="PANTHER" id="PTHR23084:SF263">
    <property type="entry name" value="MORN REPEAT-CONTAINING PROTEIN 1"/>
    <property type="match status" value="1"/>
</dbReference>
<feature type="compositionally biased region" description="Polar residues" evidence="3">
    <location>
        <begin position="589"/>
        <end position="601"/>
    </location>
</feature>
<organism evidence="4 5">
    <name type="scientific">Coccomyxa subellipsoidea</name>
    <dbReference type="NCBI Taxonomy" id="248742"/>
    <lineage>
        <taxon>Eukaryota</taxon>
        <taxon>Viridiplantae</taxon>
        <taxon>Chlorophyta</taxon>
        <taxon>core chlorophytes</taxon>
        <taxon>Trebouxiophyceae</taxon>
        <taxon>Trebouxiophyceae incertae sedis</taxon>
        <taxon>Coccomyxaceae</taxon>
        <taxon>Coccomyxa</taxon>
    </lineage>
</organism>
<dbReference type="PROSITE" id="PS50194">
    <property type="entry name" value="FILAMIN_REPEAT"/>
    <property type="match status" value="2"/>
</dbReference>
<feature type="region of interest" description="Disordered" evidence="3">
    <location>
        <begin position="559"/>
        <end position="606"/>
    </location>
</feature>
<accession>A0ABR2YF90</accession>
<keyword evidence="5" id="KW-1185">Reference proteome</keyword>
<dbReference type="Gene3D" id="2.60.40.10">
    <property type="entry name" value="Immunoglobulins"/>
    <property type="match status" value="2"/>
</dbReference>
<dbReference type="Pfam" id="PF00630">
    <property type="entry name" value="Filamin"/>
    <property type="match status" value="2"/>
</dbReference>
<feature type="repeat" description="Filamin" evidence="2">
    <location>
        <begin position="271"/>
        <end position="370"/>
    </location>
</feature>
<feature type="compositionally biased region" description="Basic and acidic residues" evidence="3">
    <location>
        <begin position="568"/>
        <end position="580"/>
    </location>
</feature>
<dbReference type="InterPro" id="IPR003409">
    <property type="entry name" value="MORN"/>
</dbReference>
<feature type="repeat" description="Filamin" evidence="2">
    <location>
        <begin position="372"/>
        <end position="476"/>
    </location>
</feature>
<dbReference type="Proteomes" id="UP001491310">
    <property type="component" value="Unassembled WGS sequence"/>
</dbReference>
<dbReference type="SMART" id="SM00557">
    <property type="entry name" value="IG_FLMN"/>
    <property type="match status" value="2"/>
</dbReference>
<dbReference type="Pfam" id="PF02493">
    <property type="entry name" value="MORN"/>
    <property type="match status" value="9"/>
</dbReference>
<evidence type="ECO:0008006" key="6">
    <source>
        <dbReference type="Google" id="ProtNLM"/>
    </source>
</evidence>
<proteinExistence type="predicted"/>